<dbReference type="Gene3D" id="1.20.1280.170">
    <property type="entry name" value="Exocyst complex component Exo70"/>
    <property type="match status" value="1"/>
</dbReference>
<dbReference type="EMBL" id="JBFOLJ010000005">
    <property type="protein sequence ID" value="KAL2537663.1"/>
    <property type="molecule type" value="Genomic_DNA"/>
</dbReference>
<dbReference type="InterPro" id="IPR016159">
    <property type="entry name" value="Cullin_repeat-like_dom_sf"/>
</dbReference>
<dbReference type="InterPro" id="IPR004140">
    <property type="entry name" value="Exo70"/>
</dbReference>
<dbReference type="PANTHER" id="PTHR12542:SF96">
    <property type="entry name" value="EXOCYST COMPLEX COMPONENT EXO70B1"/>
    <property type="match status" value="1"/>
</dbReference>
<dbReference type="AlphaFoldDB" id="A0ABD1VM17"/>
<evidence type="ECO:0000313" key="2">
    <source>
        <dbReference type="Proteomes" id="UP001604277"/>
    </source>
</evidence>
<dbReference type="PANTHER" id="PTHR12542">
    <property type="entry name" value="EXOCYST COMPLEX PROTEIN EXO70"/>
    <property type="match status" value="1"/>
</dbReference>
<protein>
    <submittedName>
        <fullName evidence="1">Exocyst complex component EXO70B1-like</fullName>
    </submittedName>
</protein>
<accession>A0ABD1VM17</accession>
<sequence>MNIYGTCRREFLEESLSRLGLQKLSIDEVQKLQWTQLEDEIEKWIKAINVALRILFPSERRLCDRNVPLKLGESSRKLKKQKQAFEKLVKKVEVPFANGRKWLCHWRRSITV</sequence>
<name>A0ABD1VM17_9LAMI</name>
<comment type="caution">
    <text evidence="1">The sequence shown here is derived from an EMBL/GenBank/DDBJ whole genome shotgun (WGS) entry which is preliminary data.</text>
</comment>
<evidence type="ECO:0000313" key="1">
    <source>
        <dbReference type="EMBL" id="KAL2537663.1"/>
    </source>
</evidence>
<reference evidence="2" key="1">
    <citation type="submission" date="2024-07" db="EMBL/GenBank/DDBJ databases">
        <title>Two chromosome-level genome assemblies of Korean endemic species Abeliophyllum distichum and Forsythia ovata (Oleaceae).</title>
        <authorList>
            <person name="Jang H."/>
        </authorList>
    </citation>
    <scope>NUCLEOTIDE SEQUENCE [LARGE SCALE GENOMIC DNA]</scope>
</reference>
<keyword evidence="2" id="KW-1185">Reference proteome</keyword>
<dbReference type="Proteomes" id="UP001604277">
    <property type="component" value="Unassembled WGS sequence"/>
</dbReference>
<dbReference type="SUPFAM" id="SSF74788">
    <property type="entry name" value="Cullin repeat-like"/>
    <property type="match status" value="1"/>
</dbReference>
<gene>
    <name evidence="1" type="ORF">Fot_19054</name>
</gene>
<proteinExistence type="predicted"/>
<organism evidence="1 2">
    <name type="scientific">Forsythia ovata</name>
    <dbReference type="NCBI Taxonomy" id="205694"/>
    <lineage>
        <taxon>Eukaryota</taxon>
        <taxon>Viridiplantae</taxon>
        <taxon>Streptophyta</taxon>
        <taxon>Embryophyta</taxon>
        <taxon>Tracheophyta</taxon>
        <taxon>Spermatophyta</taxon>
        <taxon>Magnoliopsida</taxon>
        <taxon>eudicotyledons</taxon>
        <taxon>Gunneridae</taxon>
        <taxon>Pentapetalae</taxon>
        <taxon>asterids</taxon>
        <taxon>lamiids</taxon>
        <taxon>Lamiales</taxon>
        <taxon>Oleaceae</taxon>
        <taxon>Forsythieae</taxon>
        <taxon>Forsythia</taxon>
    </lineage>
</organism>